<dbReference type="InterPro" id="IPR029060">
    <property type="entry name" value="PIN-like_dom_sf"/>
</dbReference>
<name>A0A5R9KS48_9BACT</name>
<keyword evidence="3 8" id="KW-0540">Nuclease</keyword>
<dbReference type="CDD" id="cd09881">
    <property type="entry name" value="PIN_VapC4-5_FitB-like"/>
    <property type="match status" value="1"/>
</dbReference>
<keyword evidence="4 8" id="KW-0479">Metal-binding</keyword>
<dbReference type="GO" id="GO:0004540">
    <property type="term" value="F:RNA nuclease activity"/>
    <property type="evidence" value="ECO:0007669"/>
    <property type="project" value="InterPro"/>
</dbReference>
<feature type="binding site" evidence="8">
    <location>
        <position position="9"/>
    </location>
    <ligand>
        <name>Mg(2+)</name>
        <dbReference type="ChEBI" id="CHEBI:18420"/>
    </ligand>
</feature>
<keyword evidence="2 8" id="KW-1277">Toxin-antitoxin system</keyword>
<dbReference type="InterPro" id="IPR050556">
    <property type="entry name" value="Type_II_TA_system_RNase"/>
</dbReference>
<dbReference type="PANTHER" id="PTHR33653">
    <property type="entry name" value="RIBONUCLEASE VAPC2"/>
    <property type="match status" value="1"/>
</dbReference>
<keyword evidence="5 8" id="KW-0378">Hydrolase</keyword>
<reference evidence="10 11" key="1">
    <citation type="submission" date="2019-05" db="EMBL/GenBank/DDBJ databases">
        <authorList>
            <person name="Qu J.-H."/>
        </authorList>
    </citation>
    <scope>NUCLEOTIDE SEQUENCE [LARGE SCALE GENOMIC DNA]</scope>
    <source>
        <strain evidence="10 11">T17</strain>
    </source>
</reference>
<keyword evidence="6 8" id="KW-0460">Magnesium</keyword>
<gene>
    <name evidence="8" type="primary">vapC</name>
    <name evidence="10" type="ORF">FEN17_21240</name>
</gene>
<dbReference type="Gene3D" id="3.40.50.1010">
    <property type="entry name" value="5'-nuclease"/>
    <property type="match status" value="1"/>
</dbReference>
<keyword evidence="8" id="KW-0800">Toxin</keyword>
<evidence type="ECO:0000313" key="10">
    <source>
        <dbReference type="EMBL" id="TLU99105.1"/>
    </source>
</evidence>
<evidence type="ECO:0000256" key="8">
    <source>
        <dbReference type="HAMAP-Rule" id="MF_00265"/>
    </source>
</evidence>
<dbReference type="InterPro" id="IPR022907">
    <property type="entry name" value="VapC_family"/>
</dbReference>
<sequence length="132" mass="15159">MEKEVICLDTSVLIDFYRKKDKTKSFFYNLTNTYNVFAVSVVTEYEILTGSKEIKDIFWEAFFSNVEVLSFDRNVNDIAVQVFKQLKASNKLIEIPDIIIGATAIAHNYKLATLNKKHFDRIAGLTLIDPVK</sequence>
<dbReference type="EMBL" id="VCEJ01000005">
    <property type="protein sequence ID" value="TLU99105.1"/>
    <property type="molecule type" value="Genomic_DNA"/>
</dbReference>
<dbReference type="InterPro" id="IPR002716">
    <property type="entry name" value="PIN_dom"/>
</dbReference>
<organism evidence="10 11">
    <name type="scientific">Dyadobacter luticola</name>
    <dbReference type="NCBI Taxonomy" id="1979387"/>
    <lineage>
        <taxon>Bacteria</taxon>
        <taxon>Pseudomonadati</taxon>
        <taxon>Bacteroidota</taxon>
        <taxon>Cytophagia</taxon>
        <taxon>Cytophagales</taxon>
        <taxon>Spirosomataceae</taxon>
        <taxon>Dyadobacter</taxon>
    </lineage>
</organism>
<protein>
    <recommendedName>
        <fullName evidence="8">Ribonuclease VapC</fullName>
        <shortName evidence="8">RNase VapC</shortName>
        <ecNumber evidence="8">3.1.-.-</ecNumber>
    </recommendedName>
    <alternativeName>
        <fullName evidence="8">Toxin VapC</fullName>
    </alternativeName>
</protein>
<evidence type="ECO:0000256" key="3">
    <source>
        <dbReference type="ARBA" id="ARBA00022722"/>
    </source>
</evidence>
<comment type="similarity">
    <text evidence="7 8">Belongs to the PINc/VapC protein family.</text>
</comment>
<dbReference type="Proteomes" id="UP000306402">
    <property type="component" value="Unassembled WGS sequence"/>
</dbReference>
<evidence type="ECO:0000256" key="4">
    <source>
        <dbReference type="ARBA" id="ARBA00022723"/>
    </source>
</evidence>
<dbReference type="EC" id="3.1.-.-" evidence="8"/>
<evidence type="ECO:0000259" key="9">
    <source>
        <dbReference type="Pfam" id="PF01850"/>
    </source>
</evidence>
<evidence type="ECO:0000256" key="1">
    <source>
        <dbReference type="ARBA" id="ARBA00001946"/>
    </source>
</evidence>
<dbReference type="PANTHER" id="PTHR33653:SF1">
    <property type="entry name" value="RIBONUCLEASE VAPC2"/>
    <property type="match status" value="1"/>
</dbReference>
<dbReference type="GO" id="GO:0016787">
    <property type="term" value="F:hydrolase activity"/>
    <property type="evidence" value="ECO:0007669"/>
    <property type="project" value="UniProtKB-KW"/>
</dbReference>
<dbReference type="RefSeq" id="WP_138367396.1">
    <property type="nucleotide sequence ID" value="NZ_VCEJ01000005.1"/>
</dbReference>
<feature type="domain" description="PIN" evidence="9">
    <location>
        <begin position="6"/>
        <end position="124"/>
    </location>
</feature>
<dbReference type="HAMAP" id="MF_00265">
    <property type="entry name" value="VapC_Nob1"/>
    <property type="match status" value="1"/>
</dbReference>
<comment type="caution">
    <text evidence="10">The sequence shown here is derived from an EMBL/GenBank/DDBJ whole genome shotgun (WGS) entry which is preliminary data.</text>
</comment>
<comment type="cofactor">
    <cofactor evidence="1 8">
        <name>Mg(2+)</name>
        <dbReference type="ChEBI" id="CHEBI:18420"/>
    </cofactor>
</comment>
<dbReference type="GO" id="GO:0000287">
    <property type="term" value="F:magnesium ion binding"/>
    <property type="evidence" value="ECO:0007669"/>
    <property type="project" value="UniProtKB-UniRule"/>
</dbReference>
<evidence type="ECO:0000256" key="2">
    <source>
        <dbReference type="ARBA" id="ARBA00022649"/>
    </source>
</evidence>
<dbReference type="AlphaFoldDB" id="A0A5R9KS48"/>
<dbReference type="GO" id="GO:0090729">
    <property type="term" value="F:toxin activity"/>
    <property type="evidence" value="ECO:0007669"/>
    <property type="project" value="UniProtKB-KW"/>
</dbReference>
<dbReference type="Pfam" id="PF01850">
    <property type="entry name" value="PIN"/>
    <property type="match status" value="1"/>
</dbReference>
<evidence type="ECO:0000256" key="5">
    <source>
        <dbReference type="ARBA" id="ARBA00022801"/>
    </source>
</evidence>
<accession>A0A5R9KS48</accession>
<keyword evidence="11" id="KW-1185">Reference proteome</keyword>
<feature type="binding site" evidence="8">
    <location>
        <position position="97"/>
    </location>
    <ligand>
        <name>Mg(2+)</name>
        <dbReference type="ChEBI" id="CHEBI:18420"/>
    </ligand>
</feature>
<proteinExistence type="inferred from homology"/>
<dbReference type="SUPFAM" id="SSF88723">
    <property type="entry name" value="PIN domain-like"/>
    <property type="match status" value="1"/>
</dbReference>
<evidence type="ECO:0000256" key="6">
    <source>
        <dbReference type="ARBA" id="ARBA00022842"/>
    </source>
</evidence>
<evidence type="ECO:0000256" key="7">
    <source>
        <dbReference type="ARBA" id="ARBA00038093"/>
    </source>
</evidence>
<dbReference type="OrthoDB" id="9804823at2"/>
<evidence type="ECO:0000313" key="11">
    <source>
        <dbReference type="Proteomes" id="UP000306402"/>
    </source>
</evidence>
<comment type="function">
    <text evidence="8">Toxic component of a toxin-antitoxin (TA) system. An RNase.</text>
</comment>